<dbReference type="OrthoDB" id="277175at2759"/>
<dbReference type="Gene3D" id="6.20.400.10">
    <property type="match status" value="1"/>
</dbReference>
<feature type="region of interest" description="Disordered" evidence="1">
    <location>
        <begin position="256"/>
        <end position="276"/>
    </location>
</feature>
<keyword evidence="5" id="KW-1185">Reference proteome</keyword>
<feature type="compositionally biased region" description="Basic and acidic residues" evidence="1">
    <location>
        <begin position="199"/>
        <end position="215"/>
    </location>
</feature>
<name>A0A9W8DTD2_9FUNG</name>
<evidence type="ECO:0000259" key="3">
    <source>
        <dbReference type="PROSITE" id="PS50908"/>
    </source>
</evidence>
<feature type="domain" description="RWD" evidence="3">
    <location>
        <begin position="41"/>
        <end position="150"/>
    </location>
</feature>
<gene>
    <name evidence="4" type="primary">GIR2</name>
    <name evidence="4" type="ORF">H4219_003444</name>
</gene>
<comment type="caution">
    <text evidence="4">The sequence shown here is derived from an EMBL/GenBank/DDBJ whole genome shotgun (WGS) entry which is preliminary data.</text>
</comment>
<evidence type="ECO:0000256" key="2">
    <source>
        <dbReference type="SAM" id="Phobius"/>
    </source>
</evidence>
<keyword evidence="2" id="KW-0812">Transmembrane</keyword>
<keyword evidence="2" id="KW-1133">Transmembrane helix</keyword>
<dbReference type="SMART" id="SM00591">
    <property type="entry name" value="RWD"/>
    <property type="match status" value="1"/>
</dbReference>
<keyword evidence="2" id="KW-0472">Membrane</keyword>
<accession>A0A9W8DTD2</accession>
<sequence length="276" mass="31349">MTGKNNATSLRRIMHVDIAWAAVINIAMTFGFLDYLEEQKNEIEVLESIYSDELKILATEPYHRFSVKVEAEENTPNPCAVEIEFTYTPNYPDELPSYNLQNSEDTKDFELDSKELNKLRSGISSIAQESLGMVMIFTILSTVKEELTQILMDRADAKRKEIDAIKQAELEQERQKFVGTKVTKESFLAWREKFDKEMEEMKRAQSGGNKDEAKKKSSSAGGSKLTGRELFEHDKTLVASDNAYFKEGDVSVDVSLFEKEVDSDDDDDDDDSQSDS</sequence>
<dbReference type="GO" id="GO:0009893">
    <property type="term" value="P:positive regulation of metabolic process"/>
    <property type="evidence" value="ECO:0007669"/>
    <property type="project" value="UniProtKB-ARBA"/>
</dbReference>
<dbReference type="AlphaFoldDB" id="A0A9W8DTD2"/>
<dbReference type="GO" id="GO:0010468">
    <property type="term" value="P:regulation of gene expression"/>
    <property type="evidence" value="ECO:0007669"/>
    <property type="project" value="UniProtKB-ARBA"/>
</dbReference>
<dbReference type="InterPro" id="IPR032378">
    <property type="entry name" value="ZC3H15/TMA46_C"/>
</dbReference>
<evidence type="ECO:0000313" key="5">
    <source>
        <dbReference type="Proteomes" id="UP001150538"/>
    </source>
</evidence>
<dbReference type="InterPro" id="IPR006575">
    <property type="entry name" value="RWD_dom"/>
</dbReference>
<dbReference type="InterPro" id="IPR016135">
    <property type="entry name" value="UBQ-conjugating_enzyme/RWD"/>
</dbReference>
<reference evidence="4" key="1">
    <citation type="submission" date="2022-07" db="EMBL/GenBank/DDBJ databases">
        <title>Phylogenomic reconstructions and comparative analyses of Kickxellomycotina fungi.</title>
        <authorList>
            <person name="Reynolds N.K."/>
            <person name="Stajich J.E."/>
            <person name="Barry K."/>
            <person name="Grigoriev I.V."/>
            <person name="Crous P."/>
            <person name="Smith M.E."/>
        </authorList>
    </citation>
    <scope>NUCLEOTIDE SEQUENCE</scope>
    <source>
        <strain evidence="4">NBRC 100468</strain>
    </source>
</reference>
<dbReference type="SUPFAM" id="SSF54495">
    <property type="entry name" value="UBC-like"/>
    <property type="match status" value="1"/>
</dbReference>
<feature type="region of interest" description="Disordered" evidence="1">
    <location>
        <begin position="199"/>
        <end position="227"/>
    </location>
</feature>
<organism evidence="4 5">
    <name type="scientific">Mycoemilia scoparia</name>
    <dbReference type="NCBI Taxonomy" id="417184"/>
    <lineage>
        <taxon>Eukaryota</taxon>
        <taxon>Fungi</taxon>
        <taxon>Fungi incertae sedis</taxon>
        <taxon>Zoopagomycota</taxon>
        <taxon>Kickxellomycotina</taxon>
        <taxon>Kickxellomycetes</taxon>
        <taxon>Kickxellales</taxon>
        <taxon>Kickxellaceae</taxon>
        <taxon>Mycoemilia</taxon>
    </lineage>
</organism>
<dbReference type="GO" id="GO:0051246">
    <property type="term" value="P:regulation of protein metabolic process"/>
    <property type="evidence" value="ECO:0007669"/>
    <property type="project" value="UniProtKB-ARBA"/>
</dbReference>
<dbReference type="PROSITE" id="PS50908">
    <property type="entry name" value="RWD"/>
    <property type="match status" value="1"/>
</dbReference>
<feature type="transmembrane region" description="Helical" evidence="2">
    <location>
        <begin position="12"/>
        <end position="33"/>
    </location>
</feature>
<dbReference type="Pfam" id="PF16543">
    <property type="entry name" value="DFRP_C"/>
    <property type="match status" value="1"/>
</dbReference>
<evidence type="ECO:0000256" key="1">
    <source>
        <dbReference type="SAM" id="MobiDB-lite"/>
    </source>
</evidence>
<evidence type="ECO:0000313" key="4">
    <source>
        <dbReference type="EMBL" id="KAJ1917035.1"/>
    </source>
</evidence>
<dbReference type="Gene3D" id="3.10.110.10">
    <property type="entry name" value="Ubiquitin Conjugating Enzyme"/>
    <property type="match status" value="1"/>
</dbReference>
<dbReference type="EMBL" id="JANBPU010000083">
    <property type="protein sequence ID" value="KAJ1917035.1"/>
    <property type="molecule type" value="Genomic_DNA"/>
</dbReference>
<proteinExistence type="predicted"/>
<dbReference type="GO" id="GO:0033554">
    <property type="term" value="P:cellular response to stress"/>
    <property type="evidence" value="ECO:0007669"/>
    <property type="project" value="UniProtKB-ARBA"/>
</dbReference>
<dbReference type="Proteomes" id="UP001150538">
    <property type="component" value="Unassembled WGS sequence"/>
</dbReference>
<dbReference type="PANTHER" id="PTHR12292">
    <property type="entry name" value="RWD DOMAIN-CONTAINING PROTEIN"/>
    <property type="match status" value="1"/>
</dbReference>
<dbReference type="InterPro" id="IPR040213">
    <property type="entry name" value="GIR2-like"/>
</dbReference>
<dbReference type="FunFam" id="3.10.110.10:FF:000050">
    <property type="entry name" value="eIF-2-alpha kinase GCN2"/>
    <property type="match status" value="1"/>
</dbReference>
<feature type="compositionally biased region" description="Acidic residues" evidence="1">
    <location>
        <begin position="261"/>
        <end position="276"/>
    </location>
</feature>
<dbReference type="Pfam" id="PF05773">
    <property type="entry name" value="RWD"/>
    <property type="match status" value="1"/>
</dbReference>
<protein>
    <submittedName>
        <fullName evidence="4">Rwd domain-containing protein</fullName>
    </submittedName>
</protein>